<feature type="region of interest" description="Disordered" evidence="1">
    <location>
        <begin position="1"/>
        <end position="60"/>
    </location>
</feature>
<proteinExistence type="predicted"/>
<name>A0ABQ4NLW8_9RHOB</name>
<dbReference type="Proteomes" id="UP000786693">
    <property type="component" value="Unassembled WGS sequence"/>
</dbReference>
<evidence type="ECO:0000313" key="2">
    <source>
        <dbReference type="EMBL" id="GIT95406.1"/>
    </source>
</evidence>
<evidence type="ECO:0000256" key="1">
    <source>
        <dbReference type="SAM" id="MobiDB-lite"/>
    </source>
</evidence>
<keyword evidence="3" id="KW-1185">Reference proteome</keyword>
<organism evidence="2 3">
    <name type="scientific">Jannaschia pagri</name>
    <dbReference type="NCBI Taxonomy" id="2829797"/>
    <lineage>
        <taxon>Bacteria</taxon>
        <taxon>Pseudomonadati</taxon>
        <taxon>Pseudomonadota</taxon>
        <taxon>Alphaproteobacteria</taxon>
        <taxon>Rhodobacterales</taxon>
        <taxon>Roseobacteraceae</taxon>
        <taxon>Jannaschia</taxon>
    </lineage>
</organism>
<dbReference type="EMBL" id="BPFH01000003">
    <property type="protein sequence ID" value="GIT95406.1"/>
    <property type="molecule type" value="Genomic_DNA"/>
</dbReference>
<sequence length="60" mass="6034">MARMGKPVLASRAHGNPLQIVSTRSDKTKAAPNADATRKAGDLGGKGPTAGEILAGNPPI</sequence>
<reference evidence="2 3" key="1">
    <citation type="submission" date="2021-05" db="EMBL/GenBank/DDBJ databases">
        <title>Bacteria Genome sequencing.</title>
        <authorList>
            <person name="Takabe Y."/>
            <person name="Nakajima Y."/>
            <person name="Suzuki S."/>
            <person name="Shiozaki T."/>
        </authorList>
    </citation>
    <scope>NUCLEOTIDE SEQUENCE [LARGE SCALE GENOMIC DNA]</scope>
    <source>
        <strain evidence="2 3">AI_62</strain>
    </source>
</reference>
<comment type="caution">
    <text evidence="2">The sequence shown here is derived from an EMBL/GenBank/DDBJ whole genome shotgun (WGS) entry which is preliminary data.</text>
</comment>
<gene>
    <name evidence="2" type="ORF">JANAI62_20290</name>
</gene>
<accession>A0ABQ4NLW8</accession>
<protein>
    <submittedName>
        <fullName evidence="2">Uncharacterized protein</fullName>
    </submittedName>
</protein>
<evidence type="ECO:0000313" key="3">
    <source>
        <dbReference type="Proteomes" id="UP000786693"/>
    </source>
</evidence>